<dbReference type="Proteomes" id="UP000240509">
    <property type="component" value="Unassembled WGS sequence"/>
</dbReference>
<dbReference type="EMBL" id="PZJJ01000050">
    <property type="protein sequence ID" value="PTL37448.1"/>
    <property type="molecule type" value="Genomic_DNA"/>
</dbReference>
<proteinExistence type="predicted"/>
<dbReference type="AlphaFoldDB" id="A0A2T4U223"/>
<sequence length="66" mass="7404">MSKGIRGPESDKSFLIIINLFQKEINHYKPVINHQQMPLGGAKPEDSATKKLSGYPDSLFFRSSIP</sequence>
<keyword evidence="2" id="KW-1185">Reference proteome</keyword>
<evidence type="ECO:0000313" key="2">
    <source>
        <dbReference type="Proteomes" id="UP000240509"/>
    </source>
</evidence>
<comment type="caution">
    <text evidence="1">The sequence shown here is derived from an EMBL/GenBank/DDBJ whole genome shotgun (WGS) entry which is preliminary data.</text>
</comment>
<reference evidence="1 2" key="1">
    <citation type="submission" date="2018-03" db="EMBL/GenBank/DDBJ databases">
        <title>Alkalicoccus saliphilus sp. nov., isolated from a mineral pool.</title>
        <authorList>
            <person name="Zhao B."/>
        </authorList>
    </citation>
    <scope>NUCLEOTIDE SEQUENCE [LARGE SCALE GENOMIC DNA]</scope>
    <source>
        <strain evidence="1 2">6AG</strain>
    </source>
</reference>
<organism evidence="1 2">
    <name type="scientific">Alkalicoccus saliphilus</name>
    <dbReference type="NCBI Taxonomy" id="200989"/>
    <lineage>
        <taxon>Bacteria</taxon>
        <taxon>Bacillati</taxon>
        <taxon>Bacillota</taxon>
        <taxon>Bacilli</taxon>
        <taxon>Bacillales</taxon>
        <taxon>Bacillaceae</taxon>
        <taxon>Alkalicoccus</taxon>
    </lineage>
</organism>
<gene>
    <name evidence="1" type="ORF">C6Y45_16365</name>
</gene>
<protein>
    <submittedName>
        <fullName evidence="1">Uncharacterized protein</fullName>
    </submittedName>
</protein>
<evidence type="ECO:0000313" key="1">
    <source>
        <dbReference type="EMBL" id="PTL37448.1"/>
    </source>
</evidence>
<accession>A0A2T4U223</accession>
<name>A0A2T4U223_9BACI</name>